<feature type="domain" description="Tyr recombinase" evidence="7">
    <location>
        <begin position="103"/>
        <end position="277"/>
    </location>
</feature>
<evidence type="ECO:0000256" key="4">
    <source>
        <dbReference type="ARBA" id="ARBA00023125"/>
    </source>
</evidence>
<proteinExistence type="inferred from homology"/>
<evidence type="ECO:0000259" key="7">
    <source>
        <dbReference type="PROSITE" id="PS51898"/>
    </source>
</evidence>
<dbReference type="InterPro" id="IPR013762">
    <property type="entry name" value="Integrase-like_cat_sf"/>
</dbReference>
<evidence type="ECO:0000313" key="9">
    <source>
        <dbReference type="EMBL" id="MBO8463718.1"/>
    </source>
</evidence>
<dbReference type="GO" id="GO:0015074">
    <property type="term" value="P:DNA integration"/>
    <property type="evidence" value="ECO:0007669"/>
    <property type="project" value="UniProtKB-KW"/>
</dbReference>
<dbReference type="InterPro" id="IPR004107">
    <property type="entry name" value="Integrase_SAM-like_N"/>
</dbReference>
<dbReference type="InterPro" id="IPR011010">
    <property type="entry name" value="DNA_brk_join_enz"/>
</dbReference>
<reference evidence="9" key="2">
    <citation type="journal article" date="2021" name="PeerJ">
        <title>Extensive microbial diversity within the chicken gut microbiome revealed by metagenomics and culture.</title>
        <authorList>
            <person name="Gilroy R."/>
            <person name="Ravi A."/>
            <person name="Getino M."/>
            <person name="Pursley I."/>
            <person name="Horton D.L."/>
            <person name="Alikhan N.F."/>
            <person name="Baker D."/>
            <person name="Gharbi K."/>
            <person name="Hall N."/>
            <person name="Watson M."/>
            <person name="Adriaenssens E.M."/>
            <person name="Foster-Nyarko E."/>
            <person name="Jarju S."/>
            <person name="Secka A."/>
            <person name="Antonio M."/>
            <person name="Oren A."/>
            <person name="Chaudhuri R.R."/>
            <person name="La Ragione R."/>
            <person name="Hildebrand F."/>
            <person name="Pallen M.J."/>
        </authorList>
    </citation>
    <scope>NUCLEOTIDE SEQUENCE</scope>
    <source>
        <strain evidence="9">E3-2379</strain>
    </source>
</reference>
<dbReference type="AlphaFoldDB" id="A0A9D9I0R2"/>
<evidence type="ECO:0000256" key="2">
    <source>
        <dbReference type="ARBA" id="ARBA00008857"/>
    </source>
</evidence>
<dbReference type="GO" id="GO:0003677">
    <property type="term" value="F:DNA binding"/>
    <property type="evidence" value="ECO:0007669"/>
    <property type="project" value="UniProtKB-UniRule"/>
</dbReference>
<dbReference type="PANTHER" id="PTHR30349">
    <property type="entry name" value="PHAGE INTEGRASE-RELATED"/>
    <property type="match status" value="1"/>
</dbReference>
<dbReference type="EMBL" id="JADIML010000199">
    <property type="protein sequence ID" value="MBO8463718.1"/>
    <property type="molecule type" value="Genomic_DNA"/>
</dbReference>
<dbReference type="InterPro" id="IPR050090">
    <property type="entry name" value="Tyrosine_recombinase_XerCD"/>
</dbReference>
<dbReference type="PROSITE" id="PS51898">
    <property type="entry name" value="TYR_RECOMBINASE"/>
    <property type="match status" value="1"/>
</dbReference>
<keyword evidence="3" id="KW-0229">DNA integration</keyword>
<protein>
    <submittedName>
        <fullName evidence="9">Tyrosine-type recombinase/integrase</fullName>
    </submittedName>
</protein>
<comment type="function">
    <text evidence="1">Site-specific tyrosine recombinase, which acts by catalyzing the cutting and rejoining of the recombining DNA molecules.</text>
</comment>
<dbReference type="CDD" id="cd00397">
    <property type="entry name" value="DNA_BRE_C"/>
    <property type="match status" value="1"/>
</dbReference>
<dbReference type="Pfam" id="PF02899">
    <property type="entry name" value="Phage_int_SAM_1"/>
    <property type="match status" value="1"/>
</dbReference>
<dbReference type="PROSITE" id="PS51900">
    <property type="entry name" value="CB"/>
    <property type="match status" value="1"/>
</dbReference>
<feature type="domain" description="Core-binding (CB)" evidence="8">
    <location>
        <begin position="7"/>
        <end position="85"/>
    </location>
</feature>
<evidence type="ECO:0000256" key="5">
    <source>
        <dbReference type="ARBA" id="ARBA00023172"/>
    </source>
</evidence>
<keyword evidence="5" id="KW-0233">DNA recombination</keyword>
<dbReference type="SUPFAM" id="SSF56349">
    <property type="entry name" value="DNA breaking-rejoining enzymes"/>
    <property type="match status" value="1"/>
</dbReference>
<accession>A0A9D9I0R2</accession>
<evidence type="ECO:0000256" key="1">
    <source>
        <dbReference type="ARBA" id="ARBA00003283"/>
    </source>
</evidence>
<dbReference type="PANTHER" id="PTHR30349:SF89">
    <property type="entry name" value="INTEGRASE_RECOMBINASE"/>
    <property type="match status" value="1"/>
</dbReference>
<dbReference type="InterPro" id="IPR002104">
    <property type="entry name" value="Integrase_catalytic"/>
</dbReference>
<sequence length="283" mass="33074">MKKLQITITEAKMNHYFTYLKEQERSLKTIQKYERDLHVLLQFLPNQTIDKEKLILWKESLTKQYSPSTVNSMLTSINGFLSYYGFQECRVKPLKIQKMLFYPEEKELTKEEYIRLIHIAHEENKIQTALILQTLCSTGIRISELQFITVECVKSGRTIVSSKGKHRIVFLPKKLQQLLLAYIDNHQKTSGPVFTSNRGNPLDRSNIWRNMKNLCEKAHVPPKKVYPHNLRHLFARTYYDSEKDISRLADILGHSNVSTTKIYTMESGMVHAKQIDNLDLVIS</sequence>
<gene>
    <name evidence="9" type="ORF">IAC13_07300</name>
</gene>
<evidence type="ECO:0000259" key="8">
    <source>
        <dbReference type="PROSITE" id="PS51900"/>
    </source>
</evidence>
<organism evidence="9 10">
    <name type="scientific">Candidatus Scybalomonas excrementavium</name>
    <dbReference type="NCBI Taxonomy" id="2840943"/>
    <lineage>
        <taxon>Bacteria</taxon>
        <taxon>Bacillati</taxon>
        <taxon>Bacillota</taxon>
        <taxon>Clostridia</taxon>
        <taxon>Lachnospirales</taxon>
        <taxon>Lachnospiraceae</taxon>
        <taxon>Lachnospiraceae incertae sedis</taxon>
        <taxon>Candidatus Scybalomonas</taxon>
    </lineage>
</organism>
<dbReference type="Gene3D" id="1.10.150.130">
    <property type="match status" value="1"/>
</dbReference>
<keyword evidence="4 6" id="KW-0238">DNA-binding</keyword>
<comment type="caution">
    <text evidence="9">The sequence shown here is derived from an EMBL/GenBank/DDBJ whole genome shotgun (WGS) entry which is preliminary data.</text>
</comment>
<name>A0A9D9I0R2_9FIRM</name>
<evidence type="ECO:0000256" key="3">
    <source>
        <dbReference type="ARBA" id="ARBA00022908"/>
    </source>
</evidence>
<dbReference type="InterPro" id="IPR010998">
    <property type="entry name" value="Integrase_recombinase_N"/>
</dbReference>
<dbReference type="Proteomes" id="UP000823618">
    <property type="component" value="Unassembled WGS sequence"/>
</dbReference>
<dbReference type="Gene3D" id="1.10.443.10">
    <property type="entry name" value="Intergrase catalytic core"/>
    <property type="match status" value="1"/>
</dbReference>
<evidence type="ECO:0000313" key="10">
    <source>
        <dbReference type="Proteomes" id="UP000823618"/>
    </source>
</evidence>
<reference evidence="9" key="1">
    <citation type="submission" date="2020-10" db="EMBL/GenBank/DDBJ databases">
        <authorList>
            <person name="Gilroy R."/>
        </authorList>
    </citation>
    <scope>NUCLEOTIDE SEQUENCE</scope>
    <source>
        <strain evidence="9">E3-2379</strain>
    </source>
</reference>
<dbReference type="GO" id="GO:0006310">
    <property type="term" value="P:DNA recombination"/>
    <property type="evidence" value="ECO:0007669"/>
    <property type="project" value="UniProtKB-KW"/>
</dbReference>
<dbReference type="InterPro" id="IPR044068">
    <property type="entry name" value="CB"/>
</dbReference>
<comment type="similarity">
    <text evidence="2">Belongs to the 'phage' integrase family.</text>
</comment>
<evidence type="ECO:0000256" key="6">
    <source>
        <dbReference type="PROSITE-ProRule" id="PRU01248"/>
    </source>
</evidence>
<dbReference type="Pfam" id="PF00589">
    <property type="entry name" value="Phage_integrase"/>
    <property type="match status" value="1"/>
</dbReference>